<accession>A0A498IDG4</accession>
<comment type="caution">
    <text evidence="1">The sequence shown here is derived from an EMBL/GenBank/DDBJ whole genome shotgun (WGS) entry which is preliminary data.</text>
</comment>
<keyword evidence="2" id="KW-1185">Reference proteome</keyword>
<sequence length="72" mass="7910">MVVAQVTDGTFLEEPGSGVVATIENKKVSVGTLELVQRCNADRHWPWTILLDALELSRLTMKTVKQNPDAST</sequence>
<proteinExistence type="predicted"/>
<reference evidence="1 2" key="1">
    <citation type="submission" date="2018-10" db="EMBL/GenBank/DDBJ databases">
        <title>A high-quality apple genome assembly.</title>
        <authorList>
            <person name="Hu J."/>
        </authorList>
    </citation>
    <scope>NUCLEOTIDE SEQUENCE [LARGE SCALE GENOMIC DNA]</scope>
    <source>
        <strain evidence="2">cv. HFTH1</strain>
        <tissue evidence="1">Young leaf</tissue>
    </source>
</reference>
<gene>
    <name evidence="1" type="ORF">DVH24_041281</name>
</gene>
<protein>
    <submittedName>
        <fullName evidence="1">Uncharacterized protein</fullName>
    </submittedName>
</protein>
<dbReference type="STRING" id="3750.A0A498IDG4"/>
<evidence type="ECO:0000313" key="2">
    <source>
        <dbReference type="Proteomes" id="UP000290289"/>
    </source>
</evidence>
<evidence type="ECO:0000313" key="1">
    <source>
        <dbReference type="EMBL" id="RXH80134.1"/>
    </source>
</evidence>
<dbReference type="EMBL" id="RDQH01000339">
    <property type="protein sequence ID" value="RXH80134.1"/>
    <property type="molecule type" value="Genomic_DNA"/>
</dbReference>
<organism evidence="1 2">
    <name type="scientific">Malus domestica</name>
    <name type="common">Apple</name>
    <name type="synonym">Pyrus malus</name>
    <dbReference type="NCBI Taxonomy" id="3750"/>
    <lineage>
        <taxon>Eukaryota</taxon>
        <taxon>Viridiplantae</taxon>
        <taxon>Streptophyta</taxon>
        <taxon>Embryophyta</taxon>
        <taxon>Tracheophyta</taxon>
        <taxon>Spermatophyta</taxon>
        <taxon>Magnoliopsida</taxon>
        <taxon>eudicotyledons</taxon>
        <taxon>Gunneridae</taxon>
        <taxon>Pentapetalae</taxon>
        <taxon>rosids</taxon>
        <taxon>fabids</taxon>
        <taxon>Rosales</taxon>
        <taxon>Rosaceae</taxon>
        <taxon>Amygdaloideae</taxon>
        <taxon>Maleae</taxon>
        <taxon>Malus</taxon>
    </lineage>
</organism>
<dbReference type="AlphaFoldDB" id="A0A498IDG4"/>
<dbReference type="Proteomes" id="UP000290289">
    <property type="component" value="Chromosome 13"/>
</dbReference>
<name>A0A498IDG4_MALDO</name>